<feature type="compositionally biased region" description="Low complexity" evidence="1">
    <location>
        <begin position="955"/>
        <end position="977"/>
    </location>
</feature>
<evidence type="ECO:0000256" key="1">
    <source>
        <dbReference type="SAM" id="MobiDB-lite"/>
    </source>
</evidence>
<feature type="compositionally biased region" description="Low complexity" evidence="1">
    <location>
        <begin position="1116"/>
        <end position="1130"/>
    </location>
</feature>
<dbReference type="Proteomes" id="UP001360953">
    <property type="component" value="Unassembled WGS sequence"/>
</dbReference>
<feature type="compositionally biased region" description="Low complexity" evidence="1">
    <location>
        <begin position="929"/>
        <end position="944"/>
    </location>
</feature>
<feature type="compositionally biased region" description="Low complexity" evidence="1">
    <location>
        <begin position="1008"/>
        <end position="1021"/>
    </location>
</feature>
<keyword evidence="3" id="KW-1185">Reference proteome</keyword>
<organism evidence="2 3">
    <name type="scientific">Phyllosticta citribraziliensis</name>
    <dbReference type="NCBI Taxonomy" id="989973"/>
    <lineage>
        <taxon>Eukaryota</taxon>
        <taxon>Fungi</taxon>
        <taxon>Dikarya</taxon>
        <taxon>Ascomycota</taxon>
        <taxon>Pezizomycotina</taxon>
        <taxon>Dothideomycetes</taxon>
        <taxon>Dothideomycetes incertae sedis</taxon>
        <taxon>Botryosphaeriales</taxon>
        <taxon>Phyllostictaceae</taxon>
        <taxon>Phyllosticta</taxon>
    </lineage>
</organism>
<feature type="compositionally biased region" description="Basic and acidic residues" evidence="1">
    <location>
        <begin position="909"/>
        <end position="921"/>
    </location>
</feature>
<evidence type="ECO:0000313" key="3">
    <source>
        <dbReference type="Proteomes" id="UP001360953"/>
    </source>
</evidence>
<feature type="region of interest" description="Disordered" evidence="1">
    <location>
        <begin position="554"/>
        <end position="578"/>
    </location>
</feature>
<feature type="compositionally biased region" description="Polar residues" evidence="1">
    <location>
        <begin position="1090"/>
        <end position="1103"/>
    </location>
</feature>
<evidence type="ECO:0000313" key="2">
    <source>
        <dbReference type="EMBL" id="KAK7536749.1"/>
    </source>
</evidence>
<feature type="compositionally biased region" description="Low complexity" evidence="1">
    <location>
        <begin position="556"/>
        <end position="567"/>
    </location>
</feature>
<dbReference type="EMBL" id="JBBPEH010000006">
    <property type="protein sequence ID" value="KAK7536749.1"/>
    <property type="molecule type" value="Genomic_DNA"/>
</dbReference>
<dbReference type="RefSeq" id="XP_066654900.1">
    <property type="nucleotide sequence ID" value="XM_066795564.1"/>
</dbReference>
<reference evidence="2 3" key="1">
    <citation type="submission" date="2024-04" db="EMBL/GenBank/DDBJ databases">
        <title>Phyllosticta paracitricarpa is synonymous to the EU quarantine fungus P. citricarpa based on phylogenomic analyses.</title>
        <authorList>
            <consortium name="Lawrence Berkeley National Laboratory"/>
            <person name="Van ingen-buijs V.A."/>
            <person name="Van westerhoven A.C."/>
            <person name="Haridas S."/>
            <person name="Skiadas P."/>
            <person name="Martin F."/>
            <person name="Groenewald J.Z."/>
            <person name="Crous P.W."/>
            <person name="Seidl M.F."/>
        </authorList>
    </citation>
    <scope>NUCLEOTIDE SEQUENCE [LARGE SCALE GENOMIC DNA]</scope>
    <source>
        <strain evidence="2 3">CPC 17464</strain>
    </source>
</reference>
<accession>A0ABR1LPW0</accession>
<feature type="compositionally biased region" description="Polar residues" evidence="1">
    <location>
        <begin position="859"/>
        <end position="874"/>
    </location>
</feature>
<gene>
    <name evidence="2" type="ORF">J3D65DRAFT_353036</name>
</gene>
<feature type="compositionally biased region" description="Low complexity" evidence="1">
    <location>
        <begin position="1048"/>
        <end position="1078"/>
    </location>
</feature>
<feature type="compositionally biased region" description="Polar residues" evidence="1">
    <location>
        <begin position="289"/>
        <end position="299"/>
    </location>
</feature>
<feature type="region of interest" description="Disordered" evidence="1">
    <location>
        <begin position="274"/>
        <end position="306"/>
    </location>
</feature>
<comment type="caution">
    <text evidence="2">The sequence shown here is derived from an EMBL/GenBank/DDBJ whole genome shotgun (WGS) entry which is preliminary data.</text>
</comment>
<feature type="region of interest" description="Disordered" evidence="1">
    <location>
        <begin position="763"/>
        <end position="1130"/>
    </location>
</feature>
<sequence length="1130" mass="129047">MASGDWLSAEELERMDRNALAMDLGLFDKTLQKAPYTARFIPPERFHTPTPSDQASPPFVNAERENRGRLAWENKHRQALEDQAEYEGIVNWWKSRGQPYILASQLEDWEDFCEWRKDARPQFKHHFPIYVDKLRARREHFGLEGEVHLKRKIRHQSRLQNWIEFQDYHHRIQAYREMESEEAQAKEDRKILLQWIEEQRKRMVAEEAEATRDQMRAGLLRPLQHQSDSTDLSSEDSFDPEAFSEAVGRSLARIARPLDLDALDQRLENASTPRWASPGRFVTPEHLTPESQRTRTASPDNPERRRQWGVALENKARKTLEDSGCPPCCPIDIEYPYRRAPRRYIDIMKWWKTQSEAIFKERNWIHQAHLKDWEKFCRWRNQRRPQRSTRQAFSSFLDEFRERRRQFGLEGEVHLEAEVENQTQLQNWIEYQDFHHRVQARLEQEPYKDWVEQHNAVLPWIEEQRKIMVAQEEEAKSGPTTEHAAWVDYAISRLVREGNTVSLPDDVERTEEQMNELVARLRSSPSLVPEEKSHPPDPDALTTALEIALAQPYTRPASPGAASSGSGETTPDPNSEGALEEHLQYCRENMVHENEARKRMEEIGYPPCCPANFEFPYDDNLGEYEDIIKAWKEVGRDYRVLCVQLTNWSESRRYRKLYRPKHLTRAAFSRYQDELRLRRRKHRLQGDVSLAADVNSQTFLQNWIEYQDHHLRRFEQAERNLEQAKREYGPGTFGYFRNLVETHWVLSQWTEEQRKIMVNEEAETNAAAETRPAPVPTEQTKQSRSQKNSSRKKTAVAKSISLERNPPSRKRRHQPQLEEADADADAPPSKIRRTSKASQAPKAKTSKNTGAPAPRRSTRQPPESSQTAQRATKNTTREPAAASGGSKTTRESARQVQQTGKPARRGRRKAQETAEPAKKTTEFTASNETATTAGRRTRQAPQTTEPGQTAPAKKTNGPAAASSSNAPITAIAATTSGRRPRTRLAQQAPEQAPLPNPPKTKTEKPGLANTTASTRATQSSTNPQHHEQAPEPVAATTTPVRRGRTSKSRSAATGATAAAVEAKSEPAPAAAAAVGQRAPVRKTHPKPEPVQNTTRGARSTKQAQEAAAAAPPPPTTTRRSGRTGARTGRR</sequence>
<dbReference type="GeneID" id="92028470"/>
<proteinExistence type="predicted"/>
<protein>
    <submittedName>
        <fullName evidence="2">Uncharacterized protein</fullName>
    </submittedName>
</protein>
<name>A0ABR1LPW0_9PEZI</name>